<keyword evidence="2" id="KW-1185">Reference proteome</keyword>
<dbReference type="AlphaFoldDB" id="A0A9P8W687"/>
<organism evidence="1 2">
    <name type="scientific">Thelonectria olida</name>
    <dbReference type="NCBI Taxonomy" id="1576542"/>
    <lineage>
        <taxon>Eukaryota</taxon>
        <taxon>Fungi</taxon>
        <taxon>Dikarya</taxon>
        <taxon>Ascomycota</taxon>
        <taxon>Pezizomycotina</taxon>
        <taxon>Sordariomycetes</taxon>
        <taxon>Hypocreomycetidae</taxon>
        <taxon>Hypocreales</taxon>
        <taxon>Nectriaceae</taxon>
        <taxon>Thelonectria</taxon>
    </lineage>
</organism>
<dbReference type="InterPro" id="IPR032675">
    <property type="entry name" value="LRR_dom_sf"/>
</dbReference>
<gene>
    <name evidence="1" type="ORF">B0T10DRAFT_47508</name>
</gene>
<dbReference type="EMBL" id="JAGPYM010000011">
    <property type="protein sequence ID" value="KAH6889137.1"/>
    <property type="molecule type" value="Genomic_DNA"/>
</dbReference>
<comment type="caution">
    <text evidence="1">The sequence shown here is derived from an EMBL/GenBank/DDBJ whole genome shotgun (WGS) entry which is preliminary data.</text>
</comment>
<dbReference type="OrthoDB" id="4757858at2759"/>
<protein>
    <submittedName>
        <fullName evidence="1">Uncharacterized protein</fullName>
    </submittedName>
</protein>
<proteinExistence type="predicted"/>
<dbReference type="Gene3D" id="3.80.10.10">
    <property type="entry name" value="Ribonuclease Inhibitor"/>
    <property type="match status" value="1"/>
</dbReference>
<accession>A0A9P8W687</accession>
<reference evidence="1 2" key="1">
    <citation type="journal article" date="2021" name="Nat. Commun.">
        <title>Genetic determinants of endophytism in the Arabidopsis root mycobiome.</title>
        <authorList>
            <person name="Mesny F."/>
            <person name="Miyauchi S."/>
            <person name="Thiergart T."/>
            <person name="Pickel B."/>
            <person name="Atanasova L."/>
            <person name="Karlsson M."/>
            <person name="Huettel B."/>
            <person name="Barry K.W."/>
            <person name="Haridas S."/>
            <person name="Chen C."/>
            <person name="Bauer D."/>
            <person name="Andreopoulos W."/>
            <person name="Pangilinan J."/>
            <person name="LaButti K."/>
            <person name="Riley R."/>
            <person name="Lipzen A."/>
            <person name="Clum A."/>
            <person name="Drula E."/>
            <person name="Henrissat B."/>
            <person name="Kohler A."/>
            <person name="Grigoriev I.V."/>
            <person name="Martin F.M."/>
            <person name="Hacquard S."/>
        </authorList>
    </citation>
    <scope>NUCLEOTIDE SEQUENCE [LARGE SCALE GENOMIC DNA]</scope>
    <source>
        <strain evidence="1 2">MPI-CAGE-CH-0241</strain>
    </source>
</reference>
<sequence>MVGLLNLPGEILSEIVRCLCHHCYPGERCDKPGVARYVPDHASIRSISKTCKVLQAVSQPIAYHSVCVGQDKCVLLIRLLAQRPDLARSVRQMNLNGVHGDEPEVSRGKCKTVLTPDDIIFLGRLMEELPINTDGKPDRISPRWHMEMVGKPSKVPRVPAPLGHVDNRPIYVLAALTLSLIPNVESFAYAQYDQRPFISCGSGSLGGLTELLWVNTSWGDGPELRDVMAAAPKLKHLYGDGGFSVHSNLNCSQLKTLELECAGLDGEGLRDFVQKIDGLESFSYRFNSTVPGPGFAKPRHVYEALISARDTLTTLNLSFTSSKRQMCILPPHLHIQTLQDLSALERVHLSDAVIFWGRGDEHTGTRGPYRLTQALPPSIREFSLDLPIASQSGFRRSAELYDEPYPHLFHLAESIPEQFPNLTVVRIQKVIDTMAERLEIAFSQRGVAITVQKKSDRTTSCCLDFWHIRP</sequence>
<evidence type="ECO:0000313" key="2">
    <source>
        <dbReference type="Proteomes" id="UP000777438"/>
    </source>
</evidence>
<evidence type="ECO:0000313" key="1">
    <source>
        <dbReference type="EMBL" id="KAH6889137.1"/>
    </source>
</evidence>
<name>A0A9P8W687_9HYPO</name>
<dbReference type="Proteomes" id="UP000777438">
    <property type="component" value="Unassembled WGS sequence"/>
</dbReference>